<proteinExistence type="predicted"/>
<evidence type="ECO:0000313" key="2">
    <source>
        <dbReference type="Proteomes" id="UP000078200"/>
    </source>
</evidence>
<dbReference type="EnsemblMetazoa" id="GAUT037351-RA">
    <property type="protein sequence ID" value="GAUT037351-PA"/>
    <property type="gene ID" value="GAUT037351"/>
</dbReference>
<keyword evidence="2" id="KW-1185">Reference proteome</keyword>
<sequence>MDSVVSGKMNEMLSIAADSSYELKRSEWKYPEMAAYRSRIGYRGICLCRYFNKSNYELWQLLLLNHISLLLFLPTSQLEDTMSGFSRMNNMFIETLYCDVDDWQAMAFYTD</sequence>
<dbReference type="AlphaFoldDB" id="A0A1A9VHD0"/>
<accession>A0A1A9VHD0</accession>
<dbReference type="Proteomes" id="UP000078200">
    <property type="component" value="Unassembled WGS sequence"/>
</dbReference>
<reference evidence="1" key="1">
    <citation type="submission" date="2020-05" db="UniProtKB">
        <authorList>
            <consortium name="EnsemblMetazoa"/>
        </authorList>
    </citation>
    <scope>IDENTIFICATION</scope>
    <source>
        <strain evidence="1">TTRI</strain>
    </source>
</reference>
<dbReference type="VEuPathDB" id="VectorBase:GAUT037351"/>
<protein>
    <submittedName>
        <fullName evidence="1">Uncharacterized protein</fullName>
    </submittedName>
</protein>
<organism evidence="1 2">
    <name type="scientific">Glossina austeni</name>
    <name type="common">Savannah tsetse fly</name>
    <dbReference type="NCBI Taxonomy" id="7395"/>
    <lineage>
        <taxon>Eukaryota</taxon>
        <taxon>Metazoa</taxon>
        <taxon>Ecdysozoa</taxon>
        <taxon>Arthropoda</taxon>
        <taxon>Hexapoda</taxon>
        <taxon>Insecta</taxon>
        <taxon>Pterygota</taxon>
        <taxon>Neoptera</taxon>
        <taxon>Endopterygota</taxon>
        <taxon>Diptera</taxon>
        <taxon>Brachycera</taxon>
        <taxon>Muscomorpha</taxon>
        <taxon>Hippoboscoidea</taxon>
        <taxon>Glossinidae</taxon>
        <taxon>Glossina</taxon>
    </lineage>
</organism>
<evidence type="ECO:0000313" key="1">
    <source>
        <dbReference type="EnsemblMetazoa" id="GAUT037351-PA"/>
    </source>
</evidence>
<name>A0A1A9VHD0_GLOAU</name>